<dbReference type="CDD" id="cd00084">
    <property type="entry name" value="HMG-box_SF"/>
    <property type="match status" value="1"/>
</dbReference>
<dbReference type="EMBL" id="NCKU01006047">
    <property type="protein sequence ID" value="RWS03892.1"/>
    <property type="molecule type" value="Genomic_DNA"/>
</dbReference>
<feature type="compositionally biased region" description="Basic and acidic residues" evidence="2">
    <location>
        <begin position="23"/>
        <end position="34"/>
    </location>
</feature>
<keyword evidence="7" id="KW-1185">Reference proteome</keyword>
<sequence length="483" mass="52760">MQTGESSTAGVSRSGRLRKKSTKLMEMEESEKVEGTASAASERSNAKPAKSSLLLSTNNSHSLLQSSSDTDGERPLKKKLKIKLSIAGNCVEERSFEEDDSLANDEHKAVVPPVKIKLLSNSSKSSDQSTVSPSNATSFKKIVKKSPIKNDFDGNAFNSATKQFKVNKKANDCETAANLLFKQITSGVASNDSFKKKKKNKSTNDDVYFGSDDNMDGEETSLVIEDSNSCLAAAVANAKKVKNPRTPKTSAEKREERKAKQKNRGENRAGSNEGKEKKKRAPLITAYTLFARENRPRIHEIDPDADFAAVSRRLGEVWQSLPAKEKMQWKKKALKLRESSVVQETESISKPKNLTPVHNTAKSSYRQVTSTPSQLSKSSFDHTSSYLTNPSPNEEPHVISTEPSDVAAHLRLLGESLSIIGQRLTEHSGQIAVSGSLSVLLDSTICALGPLLCLTTLDDNMNGCSEEVHKKTLDNISYIMPGI</sequence>
<dbReference type="PANTHER" id="PTHR46584">
    <property type="entry name" value="HMG DOMAIN-CONTAINING PROTEIN 4"/>
    <property type="match status" value="1"/>
</dbReference>
<evidence type="ECO:0000256" key="2">
    <source>
        <dbReference type="SAM" id="MobiDB-lite"/>
    </source>
</evidence>
<dbReference type="InterPro" id="IPR036910">
    <property type="entry name" value="HMG_box_dom_sf"/>
</dbReference>
<dbReference type="InterPro" id="IPR009071">
    <property type="entry name" value="HMG_box_dom"/>
</dbReference>
<feature type="region of interest" description="Disordered" evidence="2">
    <location>
        <begin position="237"/>
        <end position="280"/>
    </location>
</feature>
<feature type="compositionally biased region" description="Polar residues" evidence="2">
    <location>
        <begin position="1"/>
        <end position="11"/>
    </location>
</feature>
<keyword evidence="1" id="KW-0238">DNA-binding</keyword>
<dbReference type="Pfam" id="PF00505">
    <property type="entry name" value="HMG_box"/>
    <property type="match status" value="1"/>
</dbReference>
<organism evidence="6 7">
    <name type="scientific">Dinothrombium tinctorium</name>
    <dbReference type="NCBI Taxonomy" id="1965070"/>
    <lineage>
        <taxon>Eukaryota</taxon>
        <taxon>Metazoa</taxon>
        <taxon>Ecdysozoa</taxon>
        <taxon>Arthropoda</taxon>
        <taxon>Chelicerata</taxon>
        <taxon>Arachnida</taxon>
        <taxon>Acari</taxon>
        <taxon>Acariformes</taxon>
        <taxon>Trombidiformes</taxon>
        <taxon>Prostigmata</taxon>
        <taxon>Anystina</taxon>
        <taxon>Parasitengona</taxon>
        <taxon>Trombidioidea</taxon>
        <taxon>Trombidiidae</taxon>
        <taxon>Dinothrombium</taxon>
    </lineage>
</organism>
<evidence type="ECO:0000313" key="5">
    <source>
        <dbReference type="EMBL" id="RWS04005.1"/>
    </source>
</evidence>
<dbReference type="GO" id="GO:0003677">
    <property type="term" value="F:DNA binding"/>
    <property type="evidence" value="ECO:0007669"/>
    <property type="project" value="UniProtKB-UniRule"/>
</dbReference>
<dbReference type="STRING" id="1965070.A0A3S3PLY7"/>
<feature type="domain" description="HMG box" evidence="3">
    <location>
        <begin position="280"/>
        <end position="338"/>
    </location>
</feature>
<evidence type="ECO:0000256" key="1">
    <source>
        <dbReference type="PROSITE-ProRule" id="PRU00267"/>
    </source>
</evidence>
<feature type="region of interest" description="Disordered" evidence="2">
    <location>
        <begin position="342"/>
        <end position="399"/>
    </location>
</feature>
<dbReference type="EMBL" id="NCKU01005783">
    <property type="protein sequence ID" value="RWS04175.1"/>
    <property type="molecule type" value="Genomic_DNA"/>
</dbReference>
<keyword evidence="1" id="KW-0539">Nucleus</keyword>
<name>A0A3S3PLY7_9ACAR</name>
<reference evidence="6" key="2">
    <citation type="submission" date="2018-11" db="EMBL/GenBank/DDBJ databases">
        <title>Trombidioid mite genomics.</title>
        <authorList>
            <person name="Dong X."/>
        </authorList>
    </citation>
    <scope>NUCLEOTIDE SEQUENCE</scope>
    <source>
        <strain evidence="6">UoL-WK</strain>
    </source>
</reference>
<feature type="compositionally biased region" description="Low complexity" evidence="2">
    <location>
        <begin position="51"/>
        <end position="68"/>
    </location>
</feature>
<proteinExistence type="predicted"/>
<reference evidence="6 7" key="1">
    <citation type="journal article" date="2018" name="Gigascience">
        <title>Genomes of trombidid mites reveal novel predicted allergens and laterally-transferred genes associated with secondary metabolism.</title>
        <authorList>
            <person name="Dong X."/>
            <person name="Chaisiri K."/>
            <person name="Xia D."/>
            <person name="Armstrong S.D."/>
            <person name="Fang Y."/>
            <person name="Donnelly M.J."/>
            <person name="Kadowaki T."/>
            <person name="McGarry J.W."/>
            <person name="Darby A.C."/>
            <person name="Makepeace B.L."/>
        </authorList>
    </citation>
    <scope>NUCLEOTIDE SEQUENCE [LARGE SCALE GENOMIC DNA]</scope>
    <source>
        <strain evidence="6">UoL-WK</strain>
    </source>
</reference>
<dbReference type="PROSITE" id="PS50118">
    <property type="entry name" value="HMG_BOX_2"/>
    <property type="match status" value="1"/>
</dbReference>
<evidence type="ECO:0000259" key="3">
    <source>
        <dbReference type="PROSITE" id="PS50118"/>
    </source>
</evidence>
<evidence type="ECO:0000313" key="6">
    <source>
        <dbReference type="EMBL" id="RWS04175.1"/>
    </source>
</evidence>
<feature type="compositionally biased region" description="Basic and acidic residues" evidence="2">
    <location>
        <begin position="250"/>
        <end position="267"/>
    </location>
</feature>
<feature type="region of interest" description="Disordered" evidence="2">
    <location>
        <begin position="191"/>
        <end position="212"/>
    </location>
</feature>
<dbReference type="PANTHER" id="PTHR46584:SF1">
    <property type="entry name" value="HMG DOMAIN-CONTAINING PROTEIN 4"/>
    <property type="match status" value="1"/>
</dbReference>
<evidence type="ECO:0000313" key="7">
    <source>
        <dbReference type="Proteomes" id="UP000285301"/>
    </source>
</evidence>
<dbReference type="Gene3D" id="1.10.30.10">
    <property type="entry name" value="High mobility group box domain"/>
    <property type="match status" value="1"/>
</dbReference>
<feature type="compositionally biased region" description="Polar residues" evidence="2">
    <location>
        <begin position="342"/>
        <end position="392"/>
    </location>
</feature>
<dbReference type="EMBL" id="NCKU01005946">
    <property type="protein sequence ID" value="RWS04005.1"/>
    <property type="molecule type" value="Genomic_DNA"/>
</dbReference>
<evidence type="ECO:0000313" key="4">
    <source>
        <dbReference type="EMBL" id="RWS03892.1"/>
    </source>
</evidence>
<dbReference type="Proteomes" id="UP000285301">
    <property type="component" value="Unassembled WGS sequence"/>
</dbReference>
<dbReference type="SUPFAM" id="SSF47095">
    <property type="entry name" value="HMG-box"/>
    <property type="match status" value="1"/>
</dbReference>
<gene>
    <name evidence="6" type="ORF">B4U79_06556</name>
    <name evidence="5" type="ORF">B4U79_10730</name>
    <name evidence="4" type="ORF">B4U79_12247</name>
</gene>
<comment type="caution">
    <text evidence="6">The sequence shown here is derived from an EMBL/GenBank/DDBJ whole genome shotgun (WGS) entry which is preliminary data.</text>
</comment>
<feature type="DNA-binding region" description="HMG box" evidence="1">
    <location>
        <begin position="280"/>
        <end position="338"/>
    </location>
</feature>
<dbReference type="InterPro" id="IPR042477">
    <property type="entry name" value="HMGXB4"/>
</dbReference>
<dbReference type="GO" id="GO:0005634">
    <property type="term" value="C:nucleus"/>
    <property type="evidence" value="ECO:0007669"/>
    <property type="project" value="UniProtKB-UniRule"/>
</dbReference>
<protein>
    <submittedName>
        <fullName evidence="6">HMG box-containing protein 4-like protein</fullName>
    </submittedName>
</protein>
<feature type="region of interest" description="Disordered" evidence="2">
    <location>
        <begin position="1"/>
        <end position="75"/>
    </location>
</feature>
<accession>A0A3S3PLY7</accession>
<dbReference type="SMART" id="SM00398">
    <property type="entry name" value="HMG"/>
    <property type="match status" value="1"/>
</dbReference>
<dbReference type="OrthoDB" id="4777606at2759"/>
<dbReference type="AlphaFoldDB" id="A0A3S3PLY7"/>